<accession>A0A8J4XYM1</accession>
<evidence type="ECO:0000313" key="3">
    <source>
        <dbReference type="Proteomes" id="UP000770661"/>
    </source>
</evidence>
<dbReference type="Proteomes" id="UP000770661">
    <property type="component" value="Unassembled WGS sequence"/>
</dbReference>
<dbReference type="OrthoDB" id="206796at2759"/>
<gene>
    <name evidence="2" type="ORF">GWK47_008187</name>
</gene>
<feature type="region of interest" description="Disordered" evidence="1">
    <location>
        <begin position="126"/>
        <end position="145"/>
    </location>
</feature>
<protein>
    <submittedName>
        <fullName evidence="2">Uncharacterized protein</fullName>
    </submittedName>
</protein>
<proteinExistence type="predicted"/>
<keyword evidence="3" id="KW-1185">Reference proteome</keyword>
<name>A0A8J4XYM1_CHIOP</name>
<dbReference type="EMBL" id="JACEEZ010018015">
    <property type="protein sequence ID" value="KAG0717220.1"/>
    <property type="molecule type" value="Genomic_DNA"/>
</dbReference>
<comment type="caution">
    <text evidence="2">The sequence shown here is derived from an EMBL/GenBank/DDBJ whole genome shotgun (WGS) entry which is preliminary data.</text>
</comment>
<evidence type="ECO:0000256" key="1">
    <source>
        <dbReference type="SAM" id="MobiDB-lite"/>
    </source>
</evidence>
<dbReference type="AlphaFoldDB" id="A0A8J4XYM1"/>
<organism evidence="2 3">
    <name type="scientific">Chionoecetes opilio</name>
    <name type="common">Atlantic snow crab</name>
    <name type="synonym">Cancer opilio</name>
    <dbReference type="NCBI Taxonomy" id="41210"/>
    <lineage>
        <taxon>Eukaryota</taxon>
        <taxon>Metazoa</taxon>
        <taxon>Ecdysozoa</taxon>
        <taxon>Arthropoda</taxon>
        <taxon>Crustacea</taxon>
        <taxon>Multicrustacea</taxon>
        <taxon>Malacostraca</taxon>
        <taxon>Eumalacostraca</taxon>
        <taxon>Eucarida</taxon>
        <taxon>Decapoda</taxon>
        <taxon>Pleocyemata</taxon>
        <taxon>Brachyura</taxon>
        <taxon>Eubrachyura</taxon>
        <taxon>Majoidea</taxon>
        <taxon>Majidae</taxon>
        <taxon>Chionoecetes</taxon>
    </lineage>
</organism>
<evidence type="ECO:0000313" key="2">
    <source>
        <dbReference type="EMBL" id="KAG0717220.1"/>
    </source>
</evidence>
<sequence length="452" mass="50917">MVRMGGTKVKEDQVMLAVEHVQQRHTWDCGLGLRQHGPPALGTKEISENRGIYLLGSEDAIWGSKLPSSGQVLSVFLHNHLNLKQERAESAKVVVGKVLVFWNKARIPTQRQDKILAKVQSHHDRWKGLKKNQGRQTQTQRTSKERFKTDMGNLFDVAHTDALKLIKKLEDQDFLLAQRELERSSQADRLYIASQTRDGDLAEFFRHENQACPPSLSQLGKLRLGTKSDLLMCLESCAEVRDDAPKPDTDGTILDGAVLVNVLKPVAAKTFDDYALKVFLPHIQGHLQRGCRVYIVWDQYRDNSLKSQARDKRGKGIRRRVDGSTVLPGNWQQFLRIDANKTELFAFLTKHITHLVSDKQIVTTYGSDVTCIPACDTSHLAPCDHEEADTRMMIHLADAVRDGFQKILLRTVDTDIVVLAVAATTKLKIQEFWVAFATGQHFCTSGQVYSST</sequence>
<reference evidence="2" key="1">
    <citation type="submission" date="2020-07" db="EMBL/GenBank/DDBJ databases">
        <title>The High-quality genome of the commercially important snow crab, Chionoecetes opilio.</title>
        <authorList>
            <person name="Jeong J.-H."/>
            <person name="Ryu S."/>
        </authorList>
    </citation>
    <scope>NUCLEOTIDE SEQUENCE</scope>
    <source>
        <strain evidence="2">MADBK_172401_WGS</strain>
        <tissue evidence="2">Digestive gland</tissue>
    </source>
</reference>